<organism evidence="2">
    <name type="scientific">Pseudomonas phage RVTF4</name>
    <dbReference type="NCBI Taxonomy" id="3236931"/>
    <lineage>
        <taxon>Viruses</taxon>
    </lineage>
</organism>
<evidence type="ECO:0000256" key="1">
    <source>
        <dbReference type="SAM" id="MobiDB-lite"/>
    </source>
</evidence>
<sequence>MKAILVMGNPTYIGTPVAKKYYADIIKFVQKLGVDITTDPGAEYTCPPRADFYIAHSKGCDRQRCAISRGQVKDFLMFGDAEGYIHPVDLEWQRNNPPTGQYNPPPNEHFLFTPEQQRAIVEKVEELERRGAPTRQDAKNGRPRPKG</sequence>
<feature type="region of interest" description="Disordered" evidence="1">
    <location>
        <begin position="126"/>
        <end position="147"/>
    </location>
</feature>
<evidence type="ECO:0000313" key="2">
    <source>
        <dbReference type="EMBL" id="XDJ14864.1"/>
    </source>
</evidence>
<dbReference type="EMBL" id="PQ015378">
    <property type="protein sequence ID" value="XDJ14864.1"/>
    <property type="molecule type" value="Genomic_DNA"/>
</dbReference>
<reference evidence="2" key="1">
    <citation type="submission" date="2024-07" db="EMBL/GenBank/DDBJ databases">
        <authorList>
            <person name="Bringhurst R.M."/>
            <person name="Homer T.E."/>
        </authorList>
    </citation>
    <scope>NUCLEOTIDE SEQUENCE</scope>
</reference>
<protein>
    <submittedName>
        <fullName evidence="2">Uncharacterized protein</fullName>
    </submittedName>
</protein>
<name>A0AB39CCZ9_9VIRU</name>
<proteinExistence type="predicted"/>
<feature type="compositionally biased region" description="Basic and acidic residues" evidence="1">
    <location>
        <begin position="126"/>
        <end position="140"/>
    </location>
</feature>
<accession>A0AB39CCZ9</accession>